<sequence>MATTTTSNLPSKILRITDEEKVILYRLRKLYAADYKNYCKHIKLEPNIPISVKKIYNILDERQSYRRIADFFHRERLISLGKRRKSSFRKKPSRSSTRNISQVKEPMTVTNLAYESDSMDDNYHKKSNNEIMKNHIDTAADSHLMIDYDNDDDENEQDVYLSEIDSIHFEKPILPRKSGEHEESTIPRISQSSSTLSPDLLSVRTSIQKALHELDRVLLNSDSKTEQQQSLNRNSNLTNEYGQRKLDDIVRSLATTINQQQGNVRSIINESTDLLADESKRLDSGSIRNQESIKCVIARLNALVDRGNSIFDRAEKILSEF</sequence>
<gene>
    <name evidence="2" type="ORF">MBJ925_LOCUS30746</name>
</gene>
<feature type="compositionally biased region" description="Basic and acidic residues" evidence="1">
    <location>
        <begin position="176"/>
        <end position="185"/>
    </location>
</feature>
<name>A0A816XK69_9BILA</name>
<dbReference type="Proteomes" id="UP000663824">
    <property type="component" value="Unassembled WGS sequence"/>
</dbReference>
<protein>
    <submittedName>
        <fullName evidence="2">Uncharacterized protein</fullName>
    </submittedName>
</protein>
<dbReference type="AlphaFoldDB" id="A0A816XK69"/>
<dbReference type="EMBL" id="CAJNRE010016667">
    <property type="protein sequence ID" value="CAF2147928.1"/>
    <property type="molecule type" value="Genomic_DNA"/>
</dbReference>
<evidence type="ECO:0000256" key="1">
    <source>
        <dbReference type="SAM" id="MobiDB-lite"/>
    </source>
</evidence>
<comment type="caution">
    <text evidence="2">The sequence shown here is derived from an EMBL/GenBank/DDBJ whole genome shotgun (WGS) entry which is preliminary data.</text>
</comment>
<evidence type="ECO:0000313" key="3">
    <source>
        <dbReference type="Proteomes" id="UP000663824"/>
    </source>
</evidence>
<proteinExistence type="predicted"/>
<feature type="region of interest" description="Disordered" evidence="1">
    <location>
        <begin position="176"/>
        <end position="197"/>
    </location>
</feature>
<accession>A0A816XK69</accession>
<reference evidence="2" key="1">
    <citation type="submission" date="2021-02" db="EMBL/GenBank/DDBJ databases">
        <authorList>
            <person name="Nowell W R."/>
        </authorList>
    </citation>
    <scope>NUCLEOTIDE SEQUENCE</scope>
</reference>
<feature type="compositionally biased region" description="Polar residues" evidence="1">
    <location>
        <begin position="187"/>
        <end position="197"/>
    </location>
</feature>
<evidence type="ECO:0000313" key="2">
    <source>
        <dbReference type="EMBL" id="CAF2147928.1"/>
    </source>
</evidence>
<organism evidence="2 3">
    <name type="scientific">Rotaria magnacalcarata</name>
    <dbReference type="NCBI Taxonomy" id="392030"/>
    <lineage>
        <taxon>Eukaryota</taxon>
        <taxon>Metazoa</taxon>
        <taxon>Spiralia</taxon>
        <taxon>Gnathifera</taxon>
        <taxon>Rotifera</taxon>
        <taxon>Eurotatoria</taxon>
        <taxon>Bdelloidea</taxon>
        <taxon>Philodinida</taxon>
        <taxon>Philodinidae</taxon>
        <taxon>Rotaria</taxon>
    </lineage>
</organism>